<feature type="domain" description="SLH" evidence="1">
    <location>
        <begin position="1"/>
        <end position="42"/>
    </location>
</feature>
<dbReference type="PROSITE" id="PS51272">
    <property type="entry name" value="SLH"/>
    <property type="match status" value="1"/>
</dbReference>
<dbReference type="EMBL" id="WSEM01000020">
    <property type="protein sequence ID" value="MVQ38119.1"/>
    <property type="molecule type" value="Genomic_DNA"/>
</dbReference>
<evidence type="ECO:0000259" key="1">
    <source>
        <dbReference type="PROSITE" id="PS51272"/>
    </source>
</evidence>
<dbReference type="InterPro" id="IPR001119">
    <property type="entry name" value="SLH_dom"/>
</dbReference>
<reference evidence="2 3" key="1">
    <citation type="submission" date="2019-12" db="EMBL/GenBank/DDBJ databases">
        <authorList>
            <person name="Huq M.A."/>
        </authorList>
    </citation>
    <scope>NUCLEOTIDE SEQUENCE [LARGE SCALE GENOMIC DNA]</scope>
    <source>
        <strain evidence="2 3">MAH-34</strain>
    </source>
</reference>
<accession>A0ABW9UD71</accession>
<organism evidence="2 3">
    <name type="scientific">Paenibacillus anseongense</name>
    <dbReference type="NCBI Taxonomy" id="2682845"/>
    <lineage>
        <taxon>Bacteria</taxon>
        <taxon>Bacillati</taxon>
        <taxon>Bacillota</taxon>
        <taxon>Bacilli</taxon>
        <taxon>Bacillales</taxon>
        <taxon>Paenibacillaceae</taxon>
        <taxon>Paenibacillus</taxon>
    </lineage>
</organism>
<proteinExistence type="predicted"/>
<dbReference type="Pfam" id="PF00395">
    <property type="entry name" value="SLH"/>
    <property type="match status" value="1"/>
</dbReference>
<evidence type="ECO:0000313" key="3">
    <source>
        <dbReference type="Proteomes" id="UP000467637"/>
    </source>
</evidence>
<gene>
    <name evidence="2" type="ORF">GON05_26180</name>
</gene>
<comment type="caution">
    <text evidence="2">The sequence shown here is derived from an EMBL/GenBank/DDBJ whole genome shotgun (WGS) entry which is preliminary data.</text>
</comment>
<protein>
    <recommendedName>
        <fullName evidence="1">SLH domain-containing protein</fullName>
    </recommendedName>
</protein>
<sequence length="42" mass="4347">MLANIGVAAAVENGFVSSYENGSFKPHAKATRAGVVTVILKQ</sequence>
<dbReference type="RefSeq" id="WP_157323207.1">
    <property type="nucleotide sequence ID" value="NZ_WSEM01000020.1"/>
</dbReference>
<dbReference type="Proteomes" id="UP000467637">
    <property type="component" value="Unassembled WGS sequence"/>
</dbReference>
<name>A0ABW9UD71_9BACL</name>
<keyword evidence="3" id="KW-1185">Reference proteome</keyword>
<evidence type="ECO:0000313" key="2">
    <source>
        <dbReference type="EMBL" id="MVQ38119.1"/>
    </source>
</evidence>